<dbReference type="Pfam" id="PF08012">
    <property type="entry name" value="DUF1702"/>
    <property type="match status" value="1"/>
</dbReference>
<accession>A0A8T6RA06</accession>
<dbReference type="Proteomes" id="UP000287866">
    <property type="component" value="Unassembled WGS sequence"/>
</dbReference>
<organism evidence="2 3">
    <name type="scientific">Phycicoccus flavus</name>
    <dbReference type="NCBI Taxonomy" id="2502783"/>
    <lineage>
        <taxon>Bacteria</taxon>
        <taxon>Bacillati</taxon>
        <taxon>Actinomycetota</taxon>
        <taxon>Actinomycetes</taxon>
        <taxon>Micrococcales</taxon>
        <taxon>Intrasporangiaceae</taxon>
        <taxon>Phycicoccus</taxon>
    </lineage>
</organism>
<comment type="caution">
    <text evidence="2">The sequence shown here is derived from an EMBL/GenBank/DDBJ whole genome shotgun (WGS) entry which is preliminary data.</text>
</comment>
<proteinExistence type="predicted"/>
<evidence type="ECO:0000256" key="1">
    <source>
        <dbReference type="SAM" id="MobiDB-lite"/>
    </source>
</evidence>
<keyword evidence="3" id="KW-1185">Reference proteome</keyword>
<gene>
    <name evidence="2" type="ORF">EPD83_013455</name>
</gene>
<evidence type="ECO:0000313" key="2">
    <source>
        <dbReference type="EMBL" id="NHA69051.1"/>
    </source>
</evidence>
<dbReference type="EMBL" id="SAYU02000045">
    <property type="protein sequence ID" value="NHA69051.1"/>
    <property type="molecule type" value="Genomic_DNA"/>
</dbReference>
<dbReference type="RefSeq" id="WP_164896116.1">
    <property type="nucleotide sequence ID" value="NZ_SAYU02000045.1"/>
</dbReference>
<evidence type="ECO:0000313" key="3">
    <source>
        <dbReference type="Proteomes" id="UP000287866"/>
    </source>
</evidence>
<name>A0A8T6RA06_9MICO</name>
<feature type="region of interest" description="Disordered" evidence="1">
    <location>
        <begin position="339"/>
        <end position="359"/>
    </location>
</feature>
<dbReference type="InterPro" id="IPR012964">
    <property type="entry name" value="DUF1702"/>
</dbReference>
<dbReference type="AlphaFoldDB" id="A0A8T6RA06"/>
<protein>
    <submittedName>
        <fullName evidence="2">DUF1702 family protein</fullName>
    </submittedName>
</protein>
<sequence>MTRYPAGRSGGPGTTLARTAFPAALRHLRRRALTPPRRRVDPTVRGFAPAVERARPNLERAGHGFLDGYTLAMTSPGPHALADALGGLEPERRGFAYEGAGMALAVLDGMPFSHGRHLASFLADGGEQHVYLVHVGAGWALAVLPRSRWYAALRGVEDPVLAWLAFDGFGFHRAYFRTDRHVRARVAPWVDWPDRDPTGYARHAVDQGIGRALWFVEGADPDRVARTVATFPASRRADLYAGVGLAATYAAGLDEDGLRRLRAEAGAHAADVAQGSVFAAEARVRAGEVTGETERVVRVLTGLEVGAASRLASTTRPTEALVDGAPSYEAWRRAIREQCPGPAPLADASRGPGPHAGPR</sequence>
<reference evidence="2" key="1">
    <citation type="submission" date="2020-03" db="EMBL/GenBank/DDBJ databases">
        <title>Phycicoccus flavus sp. nov., a novel endophytic actinobacterium isolated from branch of Kandelia candel.</title>
        <authorList>
            <person name="Tuo L."/>
        </authorList>
    </citation>
    <scope>NUCLEOTIDE SEQUENCE</scope>
    <source>
        <strain evidence="2">CMS6Z-2</strain>
    </source>
</reference>